<gene>
    <name evidence="2" type="ORF">BJ554DRAFT_5932</name>
</gene>
<dbReference type="GO" id="GO:0010960">
    <property type="term" value="P:magnesium ion homeostasis"/>
    <property type="evidence" value="ECO:0007669"/>
    <property type="project" value="InterPro"/>
</dbReference>
<dbReference type="EMBL" id="JAEFCI010003083">
    <property type="protein sequence ID" value="KAG5461818.1"/>
    <property type="molecule type" value="Genomic_DNA"/>
</dbReference>
<dbReference type="InterPro" id="IPR046342">
    <property type="entry name" value="CBS_dom_sf"/>
</dbReference>
<dbReference type="InterPro" id="IPR045095">
    <property type="entry name" value="ACDP"/>
</dbReference>
<dbReference type="OrthoDB" id="5353557at2759"/>
<accession>A0A8H7ZYD2</accession>
<dbReference type="Gene3D" id="3.10.580.10">
    <property type="entry name" value="CBS-domain"/>
    <property type="match status" value="1"/>
</dbReference>
<organism evidence="2 3">
    <name type="scientific">Olpidium bornovanus</name>
    <dbReference type="NCBI Taxonomy" id="278681"/>
    <lineage>
        <taxon>Eukaryota</taxon>
        <taxon>Fungi</taxon>
        <taxon>Fungi incertae sedis</taxon>
        <taxon>Olpidiomycota</taxon>
        <taxon>Olpidiomycotina</taxon>
        <taxon>Olpidiomycetes</taxon>
        <taxon>Olpidiales</taxon>
        <taxon>Olpidiaceae</taxon>
        <taxon>Olpidium</taxon>
    </lineage>
</organism>
<reference evidence="2 3" key="1">
    <citation type="journal article" name="Sci. Rep.">
        <title>Genome-scale phylogenetic analyses confirm Olpidium as the closest living zoosporic fungus to the non-flagellated, terrestrial fungi.</title>
        <authorList>
            <person name="Chang Y."/>
            <person name="Rochon D."/>
            <person name="Sekimoto S."/>
            <person name="Wang Y."/>
            <person name="Chovatia M."/>
            <person name="Sandor L."/>
            <person name="Salamov A."/>
            <person name="Grigoriev I.V."/>
            <person name="Stajich J.E."/>
            <person name="Spatafora J.W."/>
        </authorList>
    </citation>
    <scope>NUCLEOTIDE SEQUENCE [LARGE SCALE GENOMIC DNA]</scope>
    <source>
        <strain evidence="2">S191</strain>
    </source>
</reference>
<sequence length="220" mass="24888">MARVDSNVHLAADHLAHFEDARPHPRRVPRYFFYRRQELKELVTLHSEETNPGGLTKGEVSIIHGALSLPSRKCQVSLAPLDKVFMLSSDDKLDRETMNRIWEKGYSRIPIHEPDIRDQVIGVLHARAKSSEFRQNSPAKLSTFADARRSHPACLPLFRLPVKRLILVDPDDAVKISDLSFHGIPYVYHDFGLADALNVFQQGVQPHSPRLQGAHARAPT</sequence>
<proteinExistence type="predicted"/>
<comment type="caution">
    <text evidence="2">The sequence shown here is derived from an EMBL/GenBank/DDBJ whole genome shotgun (WGS) entry which is preliminary data.</text>
</comment>
<keyword evidence="1" id="KW-0677">Repeat</keyword>
<protein>
    <recommendedName>
        <fullName evidence="4">CBS domain-containing protein</fullName>
    </recommendedName>
</protein>
<name>A0A8H7ZYD2_9FUNG</name>
<evidence type="ECO:0000256" key="1">
    <source>
        <dbReference type="ARBA" id="ARBA00022737"/>
    </source>
</evidence>
<keyword evidence="3" id="KW-1185">Reference proteome</keyword>
<evidence type="ECO:0008006" key="4">
    <source>
        <dbReference type="Google" id="ProtNLM"/>
    </source>
</evidence>
<dbReference type="Proteomes" id="UP000673691">
    <property type="component" value="Unassembled WGS sequence"/>
</dbReference>
<dbReference type="GO" id="GO:0005737">
    <property type="term" value="C:cytoplasm"/>
    <property type="evidence" value="ECO:0007669"/>
    <property type="project" value="TreeGrafter"/>
</dbReference>
<dbReference type="SUPFAM" id="SSF54631">
    <property type="entry name" value="CBS-domain pair"/>
    <property type="match status" value="1"/>
</dbReference>
<dbReference type="PANTHER" id="PTHR12064:SF97">
    <property type="entry name" value="METAL TRANSPORTER CNNM-5"/>
    <property type="match status" value="1"/>
</dbReference>
<dbReference type="PANTHER" id="PTHR12064">
    <property type="entry name" value="METAL TRANSPORTER CNNM"/>
    <property type="match status" value="1"/>
</dbReference>
<evidence type="ECO:0000313" key="3">
    <source>
        <dbReference type="Proteomes" id="UP000673691"/>
    </source>
</evidence>
<dbReference type="AlphaFoldDB" id="A0A8H7ZYD2"/>
<dbReference type="GO" id="GO:0030026">
    <property type="term" value="P:intracellular manganese ion homeostasis"/>
    <property type="evidence" value="ECO:0007669"/>
    <property type="project" value="TreeGrafter"/>
</dbReference>
<evidence type="ECO:0000313" key="2">
    <source>
        <dbReference type="EMBL" id="KAG5461818.1"/>
    </source>
</evidence>